<dbReference type="GO" id="GO:0008270">
    <property type="term" value="F:zinc ion binding"/>
    <property type="evidence" value="ECO:0007669"/>
    <property type="project" value="UniProtKB-KW"/>
</dbReference>
<dbReference type="AlphaFoldDB" id="A6J3X7"/>
<evidence type="ECO:0000256" key="4">
    <source>
        <dbReference type="ARBA" id="ARBA00022833"/>
    </source>
</evidence>
<evidence type="ECO:0000256" key="1">
    <source>
        <dbReference type="ARBA" id="ARBA00004492"/>
    </source>
</evidence>
<evidence type="ECO:0000313" key="8">
    <source>
        <dbReference type="Proteomes" id="UP000234681"/>
    </source>
</evidence>
<dbReference type="Proteomes" id="UP000234681">
    <property type="component" value="Chromosome 8"/>
</dbReference>
<name>A6J3X7_RAT</name>
<reference evidence="8" key="1">
    <citation type="submission" date="2005-09" db="EMBL/GenBank/DDBJ databases">
        <authorList>
            <person name="Mural R.J."/>
            <person name="Li P.W."/>
            <person name="Adams M.D."/>
            <person name="Amanatides P.G."/>
            <person name="Baden-Tillson H."/>
            <person name="Barnstead M."/>
            <person name="Chin S.H."/>
            <person name="Dew I."/>
            <person name="Evans C.A."/>
            <person name="Ferriera S."/>
            <person name="Flanigan M."/>
            <person name="Fosler C."/>
            <person name="Glodek A."/>
            <person name="Gu Z."/>
            <person name="Holt R.A."/>
            <person name="Jennings D."/>
            <person name="Kraft C.L."/>
            <person name="Lu F."/>
            <person name="Nguyen T."/>
            <person name="Nusskern D.R."/>
            <person name="Pfannkoch C.M."/>
            <person name="Sitter C."/>
            <person name="Sutton G.G."/>
            <person name="Venter J.C."/>
            <person name="Wang Z."/>
            <person name="Woodage T."/>
            <person name="Zheng X.H."/>
            <person name="Zhong F."/>
        </authorList>
    </citation>
    <scope>NUCLEOTIDE SEQUENCE [LARGE SCALE GENOMIC DNA]</scope>
    <source>
        <strain>BN</strain>
        <strain evidence="8">Sprague-Dawley</strain>
    </source>
</reference>
<protein>
    <submittedName>
        <fullName evidence="7">Vacuolar protein sorting 11 (Yeast) (Predicted), isoform CRA_b</fullName>
    </submittedName>
</protein>
<organism evidence="7 8">
    <name type="scientific">Rattus norvegicus</name>
    <name type="common">Rat</name>
    <dbReference type="NCBI Taxonomy" id="10116"/>
    <lineage>
        <taxon>Eukaryota</taxon>
        <taxon>Metazoa</taxon>
        <taxon>Chordata</taxon>
        <taxon>Craniata</taxon>
        <taxon>Vertebrata</taxon>
        <taxon>Euteleostomi</taxon>
        <taxon>Mammalia</taxon>
        <taxon>Eutheria</taxon>
        <taxon>Euarchontoglires</taxon>
        <taxon>Glires</taxon>
        <taxon>Rodentia</taxon>
        <taxon>Myomorpha</taxon>
        <taxon>Muroidea</taxon>
        <taxon>Muridae</taxon>
        <taxon>Murinae</taxon>
        <taxon>Rattus</taxon>
    </lineage>
</organism>
<evidence type="ECO:0000313" key="7">
    <source>
        <dbReference type="EMBL" id="EDL95300.1"/>
    </source>
</evidence>
<dbReference type="InterPro" id="IPR057307">
    <property type="entry name" value="PEP5_VPS11_N"/>
</dbReference>
<keyword evidence="4" id="KW-0862">Zinc</keyword>
<dbReference type="Pfam" id="PF23341">
    <property type="entry name" value="PEP5_VPS11_N"/>
    <property type="match status" value="1"/>
</dbReference>
<dbReference type="GO" id="GO:0031902">
    <property type="term" value="C:late endosome membrane"/>
    <property type="evidence" value="ECO:0007669"/>
    <property type="project" value="UniProtKB-SubCell"/>
</dbReference>
<evidence type="ECO:0000256" key="5">
    <source>
        <dbReference type="ARBA" id="ARBA00023136"/>
    </source>
</evidence>
<evidence type="ECO:0000259" key="6">
    <source>
        <dbReference type="Pfam" id="PF23341"/>
    </source>
</evidence>
<sequence length="340" mass="37748">MAIGFTDGSVTLNKGDITRDRHSKTQILHKGSYPVTGLAFRQAGKTTHLFVVTTENVQSYIVSGKDYPRVELDTHGCGLRCSALSDPSQDLQFIVAGDECVYLYQPDERGPCFAFEGHKLIAHWFRGYLVIVSRDRKVSPKSEFTSRDSQNSDKQILNIYDLCNKFIAYSAVFEDVVDVLAEWGSLYVLTRDGRVHALQEKDTQTKLEMLFKKNLFEMAINLAKSQHLDSDGLAQIFMQYGDHLYSKGNHDGAVQQYIRLVWTCCGVQMCSGCRAGSQKPMPEGRAEVGGGYYISSGSVHFLVETVVLPGRGELGIRTCGPRTDAGVGLKIRVCYTVSLS</sequence>
<evidence type="ECO:0000256" key="2">
    <source>
        <dbReference type="ARBA" id="ARBA00022723"/>
    </source>
</evidence>
<gene>
    <name evidence="7" type="primary">Vps11_predicted</name>
    <name evidence="7" type="ORF">rCG_58373</name>
</gene>
<evidence type="ECO:0000256" key="3">
    <source>
        <dbReference type="ARBA" id="ARBA00022771"/>
    </source>
</evidence>
<keyword evidence="5" id="KW-0472">Membrane</keyword>
<comment type="subcellular location">
    <subcellularLocation>
        <location evidence="1">Late endosome membrane</location>
        <topology evidence="1">Peripheral membrane protein</topology>
        <orientation evidence="1">Cytoplasmic side</orientation>
    </subcellularLocation>
</comment>
<feature type="domain" description="PEP5/VPS11 N-terminal" evidence="6">
    <location>
        <begin position="1"/>
        <end position="200"/>
    </location>
</feature>
<proteinExistence type="predicted"/>
<dbReference type="PANTHER" id="PTHR23323:SF24">
    <property type="entry name" value="VACUOLAR PROTEIN SORTING-ASSOCIATED PROTEIN 11 HOMOLOG"/>
    <property type="match status" value="1"/>
</dbReference>
<keyword evidence="3" id="KW-0863">Zinc-finger</keyword>
<keyword evidence="2" id="KW-0479">Metal-binding</keyword>
<accession>A6J3X7</accession>
<dbReference type="EMBL" id="CH473975">
    <property type="protein sequence ID" value="EDL95300.1"/>
    <property type="molecule type" value="Genomic_DNA"/>
</dbReference>
<dbReference type="PANTHER" id="PTHR23323">
    <property type="entry name" value="VACUOLAR PROTEIN SORTING-ASSOCIATED PROTEIN"/>
    <property type="match status" value="1"/>
</dbReference>